<evidence type="ECO:0000313" key="2">
    <source>
        <dbReference type="EMBL" id="OIR04385.1"/>
    </source>
</evidence>
<proteinExistence type="predicted"/>
<dbReference type="InterPro" id="IPR053135">
    <property type="entry name" value="AKR2_Oxidoreductase"/>
</dbReference>
<dbReference type="InterPro" id="IPR023210">
    <property type="entry name" value="NADP_OxRdtase_dom"/>
</dbReference>
<gene>
    <name evidence="2" type="ORF">GALL_135850</name>
</gene>
<dbReference type="PANTHER" id="PTHR43312:SF1">
    <property type="entry name" value="NADP-DEPENDENT OXIDOREDUCTASE DOMAIN-CONTAINING PROTEIN"/>
    <property type="match status" value="1"/>
</dbReference>
<organism evidence="2">
    <name type="scientific">mine drainage metagenome</name>
    <dbReference type="NCBI Taxonomy" id="410659"/>
    <lineage>
        <taxon>unclassified sequences</taxon>
        <taxon>metagenomes</taxon>
        <taxon>ecological metagenomes</taxon>
    </lineage>
</organism>
<dbReference type="SUPFAM" id="SSF51430">
    <property type="entry name" value="NAD(P)-linked oxidoreductase"/>
    <property type="match status" value="1"/>
</dbReference>
<sequence>MQAPLRLSRYVYGTTRLGDARIPAADRVRIARAAMDAGVWFHTSRQYDDALEVLGRAFDEDRSKVPPLIVKIGHNNLDELRANIRQNLEPLGLDHIDVGQLCLGGQYAEDFRRGGPCYDDFRRLKDEGLVRRFVMEVFPWTSQIPYEALKAGYTDPLIDAFIFYLNPLQRFAANPLWDLIRERDAKVIAMRTVCGAPVHTLRDVPGAAWVPYLQQRAVEVAPIFERSGIADWSEFCVRFAFSFPQVIATVGSASRQPHLDAYLRFARAKSIEPLPADLIEDLTALQRRWSDEVDVHAKPWTM</sequence>
<accession>A0A1J5S7D3</accession>
<dbReference type="EMBL" id="MLJW01000058">
    <property type="protein sequence ID" value="OIR04385.1"/>
    <property type="molecule type" value="Genomic_DNA"/>
</dbReference>
<protein>
    <submittedName>
        <fullName evidence="2">Aldo/keto reductase family protein</fullName>
    </submittedName>
</protein>
<dbReference type="AlphaFoldDB" id="A0A1J5S7D3"/>
<dbReference type="Pfam" id="PF00248">
    <property type="entry name" value="Aldo_ket_red"/>
    <property type="match status" value="1"/>
</dbReference>
<comment type="caution">
    <text evidence="2">The sequence shown here is derived from an EMBL/GenBank/DDBJ whole genome shotgun (WGS) entry which is preliminary data.</text>
</comment>
<feature type="domain" description="NADP-dependent oxidoreductase" evidence="1">
    <location>
        <begin position="11"/>
        <end position="266"/>
    </location>
</feature>
<evidence type="ECO:0000259" key="1">
    <source>
        <dbReference type="Pfam" id="PF00248"/>
    </source>
</evidence>
<reference evidence="2" key="1">
    <citation type="submission" date="2016-10" db="EMBL/GenBank/DDBJ databases">
        <title>Sequence of Gallionella enrichment culture.</title>
        <authorList>
            <person name="Poehlein A."/>
            <person name="Muehling M."/>
            <person name="Daniel R."/>
        </authorList>
    </citation>
    <scope>NUCLEOTIDE SEQUENCE</scope>
</reference>
<name>A0A1J5S7D3_9ZZZZ</name>
<dbReference type="Gene3D" id="3.20.20.100">
    <property type="entry name" value="NADP-dependent oxidoreductase domain"/>
    <property type="match status" value="1"/>
</dbReference>
<dbReference type="PANTHER" id="PTHR43312">
    <property type="entry name" value="D-THREO-ALDOSE 1-DEHYDROGENASE"/>
    <property type="match status" value="1"/>
</dbReference>
<dbReference type="InterPro" id="IPR036812">
    <property type="entry name" value="NAD(P)_OxRdtase_dom_sf"/>
</dbReference>